<evidence type="ECO:0000256" key="7">
    <source>
        <dbReference type="ARBA" id="ARBA00022989"/>
    </source>
</evidence>
<evidence type="ECO:0000256" key="4">
    <source>
        <dbReference type="ARBA" id="ARBA00022729"/>
    </source>
</evidence>
<gene>
    <name evidence="14" type="ORF">AXG93_2912s1380</name>
    <name evidence="13" type="ORF">Mp_5g23350</name>
</gene>
<dbReference type="EMBL" id="AP019870">
    <property type="protein sequence ID" value="BBN12844.1"/>
    <property type="molecule type" value="Genomic_DNA"/>
</dbReference>
<dbReference type="SUPFAM" id="SSF56112">
    <property type="entry name" value="Protein kinase-like (PK-like)"/>
    <property type="match status" value="1"/>
</dbReference>
<dbReference type="Gene3D" id="1.10.510.10">
    <property type="entry name" value="Transferase(Phosphotransferase) domain 1"/>
    <property type="match status" value="1"/>
</dbReference>
<evidence type="ECO:0000256" key="6">
    <source>
        <dbReference type="ARBA" id="ARBA00022840"/>
    </source>
</evidence>
<dbReference type="Proteomes" id="UP000077202">
    <property type="component" value="Unassembled WGS sequence"/>
</dbReference>
<keyword evidence="9" id="KW-0675">Receptor</keyword>
<comment type="subcellular location">
    <subcellularLocation>
        <location evidence="1">Cell membrane</location>
        <topology evidence="1">Single-pass type I membrane protein</topology>
    </subcellularLocation>
</comment>
<dbReference type="EMBL" id="LVLJ01000884">
    <property type="protein sequence ID" value="OAE32148.1"/>
    <property type="molecule type" value="Genomic_DNA"/>
</dbReference>
<feature type="compositionally biased region" description="Low complexity" evidence="11">
    <location>
        <begin position="470"/>
        <end position="493"/>
    </location>
</feature>
<keyword evidence="2" id="KW-1003">Cell membrane</keyword>
<evidence type="ECO:0000313" key="16">
    <source>
        <dbReference type="Proteomes" id="UP001162541"/>
    </source>
</evidence>
<dbReference type="PANTHER" id="PTHR47989:SF14">
    <property type="entry name" value="INACTIVE PROTEIN KINASE SELMODRAFT_444075"/>
    <property type="match status" value="1"/>
</dbReference>
<dbReference type="GO" id="GO:0002229">
    <property type="term" value="P:defense response to oomycetes"/>
    <property type="evidence" value="ECO:0007669"/>
    <property type="project" value="UniProtKB-ARBA"/>
</dbReference>
<evidence type="ECO:0000313" key="15">
    <source>
        <dbReference type="Proteomes" id="UP000077202"/>
    </source>
</evidence>
<dbReference type="Pfam" id="PF00069">
    <property type="entry name" value="Pkinase"/>
    <property type="match status" value="1"/>
</dbReference>
<protein>
    <recommendedName>
        <fullName evidence="12">Protein kinase domain-containing protein</fullName>
    </recommendedName>
</protein>
<keyword evidence="7" id="KW-1133">Transmembrane helix</keyword>
<evidence type="ECO:0000313" key="13">
    <source>
        <dbReference type="EMBL" id="BBN12844.1"/>
    </source>
</evidence>
<dbReference type="PROSITE" id="PS00109">
    <property type="entry name" value="PROTEIN_KINASE_TYR"/>
    <property type="match status" value="1"/>
</dbReference>
<evidence type="ECO:0000256" key="9">
    <source>
        <dbReference type="ARBA" id="ARBA00023170"/>
    </source>
</evidence>
<dbReference type="InterPro" id="IPR011009">
    <property type="entry name" value="Kinase-like_dom_sf"/>
</dbReference>
<keyword evidence="10" id="KW-0325">Glycoprotein</keyword>
<sequence length="510" mass="56513">MKWWKKSKSTKGGSKCMPGSTSFTTPGYINSKDAHSIRNAAPDPASLQLDDRVQAYLNQINSRPVSGSCTSGFRLGDSTRPTKAGRPKSVSVGNIVDLAIAVDGEDSSPSFFPYSSSGFTCGQITPLPCSVCKNFPKNYGRPPYKFSYEELEQVTKKFSQDHFFAEGESEFVYKGTLADGRRVAVKTSSHEDKFWAEIEALSSAQFPNVITLVGFCVEDNRRLLVYDFVCNGSLDWHLSPRNPNRMEWSVRQKISVNIAKGLRYLHEQCRVGCIVHRDVRSKNIFLTHDFEPLIGGLGFARWQADGSVAVRSSVVGTPGYLAPEYAESGHLSEKVDVYSFGVVLLELISGRKAIDFNRPSVEQQFLADWARPLLEDFGRVVKEVLDLRIGNEYHHHELYCMVNAASLCIRKDPATRPNISQVLCILEGDNDQENLITVPANWCANKDNSASFRERHGPLTPDDQYETELRYPSGKLSSSSGSSSGSASRPPRSNCLPTKRLPSNNGPVTS</sequence>
<dbReference type="Gene3D" id="3.30.200.20">
    <property type="entry name" value="Phosphorylase Kinase, domain 1"/>
    <property type="match status" value="1"/>
</dbReference>
<feature type="compositionally biased region" description="Polar residues" evidence="11">
    <location>
        <begin position="501"/>
        <end position="510"/>
    </location>
</feature>
<keyword evidence="3" id="KW-0812">Transmembrane</keyword>
<evidence type="ECO:0000256" key="3">
    <source>
        <dbReference type="ARBA" id="ARBA00022692"/>
    </source>
</evidence>
<organism evidence="14 15">
    <name type="scientific">Marchantia polymorpha subsp. ruderalis</name>
    <dbReference type="NCBI Taxonomy" id="1480154"/>
    <lineage>
        <taxon>Eukaryota</taxon>
        <taxon>Viridiplantae</taxon>
        <taxon>Streptophyta</taxon>
        <taxon>Embryophyta</taxon>
        <taxon>Marchantiophyta</taxon>
        <taxon>Marchantiopsida</taxon>
        <taxon>Marchantiidae</taxon>
        <taxon>Marchantiales</taxon>
        <taxon>Marchantiaceae</taxon>
        <taxon>Marchantia</taxon>
    </lineage>
</organism>
<dbReference type="GO" id="GO:0005524">
    <property type="term" value="F:ATP binding"/>
    <property type="evidence" value="ECO:0007669"/>
    <property type="project" value="UniProtKB-KW"/>
</dbReference>
<keyword evidence="5" id="KW-0547">Nucleotide-binding</keyword>
<evidence type="ECO:0000256" key="1">
    <source>
        <dbReference type="ARBA" id="ARBA00004251"/>
    </source>
</evidence>
<dbReference type="PROSITE" id="PS50011">
    <property type="entry name" value="PROTEIN_KINASE_DOM"/>
    <property type="match status" value="1"/>
</dbReference>
<feature type="region of interest" description="Disordered" evidence="11">
    <location>
        <begin position="451"/>
        <end position="510"/>
    </location>
</feature>
<dbReference type="InterPro" id="IPR020635">
    <property type="entry name" value="Tyr_kinase_cat_dom"/>
</dbReference>
<dbReference type="GO" id="GO:0004713">
    <property type="term" value="F:protein tyrosine kinase activity"/>
    <property type="evidence" value="ECO:0007669"/>
    <property type="project" value="InterPro"/>
</dbReference>
<dbReference type="InterPro" id="IPR008266">
    <property type="entry name" value="Tyr_kinase_AS"/>
</dbReference>
<evidence type="ECO:0000256" key="5">
    <source>
        <dbReference type="ARBA" id="ARBA00022741"/>
    </source>
</evidence>
<dbReference type="SMART" id="SM00219">
    <property type="entry name" value="TyrKc"/>
    <property type="match status" value="1"/>
</dbReference>
<dbReference type="FunFam" id="1.10.510.10:FF:000240">
    <property type="entry name" value="Lectin-domain containing receptor kinase A4.3"/>
    <property type="match status" value="1"/>
</dbReference>
<reference evidence="14 15" key="1">
    <citation type="submission" date="2016-03" db="EMBL/GenBank/DDBJ databases">
        <title>Mechanisms controlling the formation of the plant cell surface in tip-growing cells are functionally conserved among land plants.</title>
        <authorList>
            <person name="Honkanen S."/>
            <person name="Jones V.A."/>
            <person name="Morieri G."/>
            <person name="Champion C."/>
            <person name="Hetherington A.J."/>
            <person name="Kelly S."/>
            <person name="Saint-Marcoux D."/>
            <person name="Proust H."/>
            <person name="Prescott H."/>
            <person name="Dolan L."/>
        </authorList>
    </citation>
    <scope>NUCLEOTIDE SEQUENCE [LARGE SCALE GENOMIC DNA]</scope>
    <source>
        <strain evidence="15">cv. Tak-1 and cv. Tak-2</strain>
        <tissue evidence="14">Whole gametophyte</tissue>
    </source>
</reference>
<keyword evidence="8" id="KW-0472">Membrane</keyword>
<keyword evidence="6" id="KW-0067">ATP-binding</keyword>
<dbReference type="PANTHER" id="PTHR47989">
    <property type="entry name" value="OS01G0750732 PROTEIN"/>
    <property type="match status" value="1"/>
</dbReference>
<reference evidence="13" key="2">
    <citation type="journal article" date="2019" name="Curr. Biol.">
        <title>Chromatin organization in early land plants reveals an ancestral association between H3K27me3, transposons, and constitutive heterochromatin.</title>
        <authorList>
            <person name="Montgomery S.A."/>
            <person name="Tanizawa Y."/>
            <person name="Galik B."/>
            <person name="Wang N."/>
            <person name="Ito T."/>
            <person name="Mochizuki T."/>
            <person name="Akimcheva S."/>
            <person name="Bowman J."/>
            <person name="Cognat V."/>
            <person name="Drouard L."/>
            <person name="Ekker H."/>
            <person name="Houng S."/>
            <person name="Kohchi T."/>
            <person name="Lin S."/>
            <person name="Liu L.D."/>
            <person name="Nakamura Y."/>
            <person name="Valeeva L.R."/>
            <person name="Shakirov E.V."/>
            <person name="Shippen D.E."/>
            <person name="Wei W."/>
            <person name="Yagura M."/>
            <person name="Yamaoka S."/>
            <person name="Yamato K.T."/>
            <person name="Liu C."/>
            <person name="Berger F."/>
        </authorList>
    </citation>
    <scope>NUCLEOTIDE SEQUENCE [LARGE SCALE GENOMIC DNA]</scope>
    <source>
        <strain evidence="13">Tak-1</strain>
    </source>
</reference>
<proteinExistence type="predicted"/>
<evidence type="ECO:0000259" key="12">
    <source>
        <dbReference type="PROSITE" id="PS50011"/>
    </source>
</evidence>
<evidence type="ECO:0000256" key="11">
    <source>
        <dbReference type="SAM" id="MobiDB-lite"/>
    </source>
</evidence>
<feature type="region of interest" description="Disordered" evidence="11">
    <location>
        <begin position="1"/>
        <end position="22"/>
    </location>
</feature>
<feature type="domain" description="Protein kinase" evidence="12">
    <location>
        <begin position="158"/>
        <end position="435"/>
    </location>
</feature>
<accession>A0A176WFX3</accession>
<evidence type="ECO:0000256" key="2">
    <source>
        <dbReference type="ARBA" id="ARBA00022475"/>
    </source>
</evidence>
<evidence type="ECO:0000313" key="14">
    <source>
        <dbReference type="EMBL" id="OAE32148.1"/>
    </source>
</evidence>
<name>A0A176WFX3_MARPO</name>
<evidence type="ECO:0000256" key="8">
    <source>
        <dbReference type="ARBA" id="ARBA00023136"/>
    </source>
</evidence>
<reference evidence="16" key="3">
    <citation type="journal article" date="2020" name="Curr. Biol.">
        <title>Chromatin organization in early land plants reveals an ancestral association between H3K27me3, transposons, and constitutive heterochromatin.</title>
        <authorList>
            <person name="Montgomery S.A."/>
            <person name="Tanizawa Y."/>
            <person name="Galik B."/>
            <person name="Wang N."/>
            <person name="Ito T."/>
            <person name="Mochizuki T."/>
            <person name="Akimcheva S."/>
            <person name="Bowman J.L."/>
            <person name="Cognat V."/>
            <person name="Marechal-Drouard L."/>
            <person name="Ekker H."/>
            <person name="Hong S.F."/>
            <person name="Kohchi T."/>
            <person name="Lin S.S."/>
            <person name="Liu L.D."/>
            <person name="Nakamura Y."/>
            <person name="Valeeva L.R."/>
            <person name="Shakirov E.V."/>
            <person name="Shippen D.E."/>
            <person name="Wei W.L."/>
            <person name="Yagura M."/>
            <person name="Yamaoka S."/>
            <person name="Yamato K.T."/>
            <person name="Liu C."/>
            <person name="Berger F."/>
        </authorList>
    </citation>
    <scope>NUCLEOTIDE SEQUENCE [LARGE SCALE GENOMIC DNA]</scope>
    <source>
        <strain evidence="16">Tak-1</strain>
    </source>
</reference>
<dbReference type="AlphaFoldDB" id="A0A176WFX3"/>
<keyword evidence="15" id="KW-1185">Reference proteome</keyword>
<dbReference type="GO" id="GO:0005886">
    <property type="term" value="C:plasma membrane"/>
    <property type="evidence" value="ECO:0007669"/>
    <property type="project" value="UniProtKB-SubCell"/>
</dbReference>
<evidence type="ECO:0000256" key="10">
    <source>
        <dbReference type="ARBA" id="ARBA00023180"/>
    </source>
</evidence>
<dbReference type="Proteomes" id="UP001162541">
    <property type="component" value="Chromosome 5"/>
</dbReference>
<keyword evidence="4" id="KW-0732">Signal</keyword>
<dbReference type="InterPro" id="IPR000719">
    <property type="entry name" value="Prot_kinase_dom"/>
</dbReference>